<gene>
    <name evidence="3" type="primary">pglA</name>
    <name evidence="3" type="ORF">SK3146_05962</name>
</gene>
<protein>
    <submittedName>
        <fullName evidence="3">N, N'-diacetylbacillosaminyl-diphospho-undecaprenol alpha-1,3-N-acetylgalactosaminyltransferase</fullName>
        <ecNumber evidence="3">2.4.1.290</ecNumber>
    </submittedName>
</protein>
<proteinExistence type="predicted"/>
<evidence type="ECO:0000259" key="2">
    <source>
        <dbReference type="Pfam" id="PF13439"/>
    </source>
</evidence>
<dbReference type="Proteomes" id="UP001057134">
    <property type="component" value="Chromosome"/>
</dbReference>
<dbReference type="RefSeq" id="WP_249862186.1">
    <property type="nucleotide sequence ID" value="NZ_CP027059.1"/>
</dbReference>
<dbReference type="EC" id="2.4.1.290" evidence="3"/>
<reference evidence="3" key="2">
    <citation type="journal article" date="2021" name="J Anim Sci Technol">
        <title>Complete genome sequence of Paenibacillus konkukensis sp. nov. SK3146 as a potential probiotic strain.</title>
        <authorList>
            <person name="Jung H.I."/>
            <person name="Park S."/>
            <person name="Niu K.M."/>
            <person name="Lee S.W."/>
            <person name="Kothari D."/>
            <person name="Yi K.J."/>
            <person name="Kim S.K."/>
        </authorList>
    </citation>
    <scope>NUCLEOTIDE SEQUENCE</scope>
    <source>
        <strain evidence="3">SK3146</strain>
    </source>
</reference>
<accession>A0ABY4RZ91</accession>
<keyword evidence="3" id="KW-0328">Glycosyltransferase</keyword>
<dbReference type="EMBL" id="CP027059">
    <property type="protein sequence ID" value="UQZ86669.1"/>
    <property type="molecule type" value="Genomic_DNA"/>
</dbReference>
<sequence>MRILLTTYFSLPTFTGLNTYINVLKAELEEHGHQVDVLAHHPSMEQTVYLVNGGATIDKTEIRNVVYGETERYFKQHWPNVDPWVLNAEMGRYTFELAASLLRLHQYDLIHAQDVISARAMRRVKPEQVPLVATIHGIYTKELLYYGWITDQESLQWKYMAEQERLGVVSPYCTLVPTKWMKNEFRNVFRIPERRLKISPYGINVEQFLRRMKAEPDSSIEPPPGTFVMACVARIDPIKGHKTLMEALSLLKEKQDHFVCWLIGGCYQKELQAELEKERLTRKLENHVIFLGDRADVPALLHRADIMILPSLQENHPFAIMEAHLAGTAVVASDAGGIPEMIRHEENGLLFEKQNAAQLADKLLTIMNRPKLRRRMEAAARARGIKRWSSDSLYRRIMQVYDQARASVQPAQPNAVKASVWPASLFLFETDRSWDTGPWPAILRHLPAGYSIPDIQFMKWLAAKEGND</sequence>
<dbReference type="InterPro" id="IPR028098">
    <property type="entry name" value="Glyco_trans_4-like_N"/>
</dbReference>
<dbReference type="Pfam" id="PF13439">
    <property type="entry name" value="Glyco_transf_4"/>
    <property type="match status" value="1"/>
</dbReference>
<keyword evidence="4" id="KW-1185">Reference proteome</keyword>
<feature type="domain" description="Glycosyl transferase family 1" evidence="1">
    <location>
        <begin position="222"/>
        <end position="382"/>
    </location>
</feature>
<organism evidence="3 4">
    <name type="scientific">Paenibacillus konkukensis</name>
    <dbReference type="NCBI Taxonomy" id="2020716"/>
    <lineage>
        <taxon>Bacteria</taxon>
        <taxon>Bacillati</taxon>
        <taxon>Bacillota</taxon>
        <taxon>Bacilli</taxon>
        <taxon>Bacillales</taxon>
        <taxon>Paenibacillaceae</taxon>
        <taxon>Paenibacillus</taxon>
    </lineage>
</organism>
<evidence type="ECO:0000259" key="1">
    <source>
        <dbReference type="Pfam" id="PF00534"/>
    </source>
</evidence>
<dbReference type="SUPFAM" id="SSF53756">
    <property type="entry name" value="UDP-Glycosyltransferase/glycogen phosphorylase"/>
    <property type="match status" value="1"/>
</dbReference>
<dbReference type="CDD" id="cd03801">
    <property type="entry name" value="GT4_PimA-like"/>
    <property type="match status" value="1"/>
</dbReference>
<dbReference type="InterPro" id="IPR001296">
    <property type="entry name" value="Glyco_trans_1"/>
</dbReference>
<feature type="domain" description="Glycosyltransferase subfamily 4-like N-terminal" evidence="2">
    <location>
        <begin position="16"/>
        <end position="206"/>
    </location>
</feature>
<dbReference type="Pfam" id="PF00534">
    <property type="entry name" value="Glycos_transf_1"/>
    <property type="match status" value="1"/>
</dbReference>
<dbReference type="GO" id="GO:0102335">
    <property type="term" value="F:N,N'-diacetylbacillosaminyl-diphospho-undecaprenol alpha-1,3-N-acetylgalactosaminyltransferase activity"/>
    <property type="evidence" value="ECO:0007669"/>
    <property type="project" value="UniProtKB-EC"/>
</dbReference>
<evidence type="ECO:0000313" key="3">
    <source>
        <dbReference type="EMBL" id="UQZ86669.1"/>
    </source>
</evidence>
<dbReference type="Gene3D" id="3.40.50.2000">
    <property type="entry name" value="Glycogen Phosphorylase B"/>
    <property type="match status" value="2"/>
</dbReference>
<dbReference type="PANTHER" id="PTHR12526">
    <property type="entry name" value="GLYCOSYLTRANSFERASE"/>
    <property type="match status" value="1"/>
</dbReference>
<name>A0ABY4RZ91_9BACL</name>
<keyword evidence="3" id="KW-0808">Transferase</keyword>
<evidence type="ECO:0000313" key="4">
    <source>
        <dbReference type="Proteomes" id="UP001057134"/>
    </source>
</evidence>
<reference evidence="3" key="1">
    <citation type="submission" date="2018-02" db="EMBL/GenBank/DDBJ databases">
        <authorList>
            <person name="Kim S.-K."/>
            <person name="Jung H.-I."/>
            <person name="Lee S.-W."/>
        </authorList>
    </citation>
    <scope>NUCLEOTIDE SEQUENCE</scope>
    <source>
        <strain evidence="3">SK3146</strain>
    </source>
</reference>